<evidence type="ECO:0000313" key="2">
    <source>
        <dbReference type="Proteomes" id="UP000095282"/>
    </source>
</evidence>
<dbReference type="InterPro" id="IPR005071">
    <property type="entry name" value="Glycoprotein"/>
</dbReference>
<dbReference type="PANTHER" id="PTHR21733">
    <property type="entry name" value="CUB_2 DOMAIN-CONTAINING PROTEIN-RELATED-RELATED"/>
    <property type="match status" value="1"/>
</dbReference>
<protein>
    <submittedName>
        <fullName evidence="3">IgGFc_binding domain-containing protein</fullName>
    </submittedName>
</protein>
<evidence type="ECO:0000313" key="3">
    <source>
        <dbReference type="WBParaSite" id="Csp11.Scaffold629.g7658.t1"/>
    </source>
</evidence>
<accession>A0A1I7UBH8</accession>
<dbReference type="GO" id="GO:0045121">
    <property type="term" value="C:membrane raft"/>
    <property type="evidence" value="ECO:0007669"/>
    <property type="project" value="TreeGrafter"/>
</dbReference>
<name>A0A1I7UBH8_9PELO</name>
<dbReference type="eggNOG" id="ENOG502RVQD">
    <property type="taxonomic scope" value="Eukaryota"/>
</dbReference>
<feature type="chain" id="PRO_5012655941" evidence="1">
    <location>
        <begin position="16"/>
        <end position="411"/>
    </location>
</feature>
<organism evidence="2 3">
    <name type="scientific">Caenorhabditis tropicalis</name>
    <dbReference type="NCBI Taxonomy" id="1561998"/>
    <lineage>
        <taxon>Eukaryota</taxon>
        <taxon>Metazoa</taxon>
        <taxon>Ecdysozoa</taxon>
        <taxon>Nematoda</taxon>
        <taxon>Chromadorea</taxon>
        <taxon>Rhabditida</taxon>
        <taxon>Rhabditina</taxon>
        <taxon>Rhabditomorpha</taxon>
        <taxon>Rhabditoidea</taxon>
        <taxon>Rhabditidae</taxon>
        <taxon>Peloderinae</taxon>
        <taxon>Caenorhabditis</taxon>
    </lineage>
</organism>
<dbReference type="GO" id="GO:0045087">
    <property type="term" value="P:innate immune response"/>
    <property type="evidence" value="ECO:0007669"/>
    <property type="project" value="TreeGrafter"/>
</dbReference>
<dbReference type="AlphaFoldDB" id="A0A1I7UBH8"/>
<sequence>MLLFPILLLFQTSNAQKVTPLSIFTGGMVDNEILTPPPYSLYVSASMDSKFALDQTFIKTKDGQIKSLTDLKNARVSSLSNRLRPMLIQSTAYISSNLDDSEMRQLKGFLYITTAKQSQDDNFHVFDIAQSEVVQTMPLGCSNCTLVFLNTDTKMSVPYSSTFSSWRQEPESIVKMYKGIPSDEEELNSSQLFSNPIQTIKKSGDLFLPTVEKFSVSLSTFYLKTTGLNFYFVINPYYFDSNDVYSTTGYHSTGFYMKSVSQPAKQVTVLVVRDTRFNGTTGANVVGSFPDQTGKVYVNENDGGSSVGFAVSPANQILGWNVDKIGQNITISSDGSQNGEFFVQYYVYQGEQISSTFAPTKVYMETTTAGGAGMTLLIGMVSVALSKFFHDFSCSKDDCLYKVVAIMIIFI</sequence>
<keyword evidence="1" id="KW-0732">Signal</keyword>
<proteinExistence type="predicted"/>
<dbReference type="Proteomes" id="UP000095282">
    <property type="component" value="Unplaced"/>
</dbReference>
<dbReference type="Pfam" id="PF03409">
    <property type="entry name" value="Glycoprotein"/>
    <property type="match status" value="1"/>
</dbReference>
<evidence type="ECO:0000256" key="1">
    <source>
        <dbReference type="SAM" id="SignalP"/>
    </source>
</evidence>
<keyword evidence="2" id="KW-1185">Reference proteome</keyword>
<dbReference type="PANTHER" id="PTHR21733:SF9">
    <property type="entry name" value="IGGFC_BINDING DOMAIN-CONTAINING PROTEIN"/>
    <property type="match status" value="1"/>
</dbReference>
<dbReference type="STRING" id="1561998.A0A1I7UBH8"/>
<reference evidence="3" key="1">
    <citation type="submission" date="2016-11" db="UniProtKB">
        <authorList>
            <consortium name="WormBaseParasite"/>
        </authorList>
    </citation>
    <scope>IDENTIFICATION</scope>
</reference>
<dbReference type="WBParaSite" id="Csp11.Scaffold629.g7658.t1">
    <property type="protein sequence ID" value="Csp11.Scaffold629.g7658.t1"/>
    <property type="gene ID" value="Csp11.Scaffold629.g7658"/>
</dbReference>
<feature type="signal peptide" evidence="1">
    <location>
        <begin position="1"/>
        <end position="15"/>
    </location>
</feature>